<evidence type="ECO:0000313" key="1">
    <source>
        <dbReference type="EMBL" id="GMA93464.1"/>
    </source>
</evidence>
<proteinExistence type="predicted"/>
<accession>A0ABQ6JZM3</accession>
<organism evidence="1 2">
    <name type="scientific">Pseudolysinimonas kribbensis</name>
    <dbReference type="NCBI Taxonomy" id="433641"/>
    <lineage>
        <taxon>Bacteria</taxon>
        <taxon>Bacillati</taxon>
        <taxon>Actinomycetota</taxon>
        <taxon>Actinomycetes</taxon>
        <taxon>Micrococcales</taxon>
        <taxon>Microbacteriaceae</taxon>
        <taxon>Pseudolysinimonas</taxon>
    </lineage>
</organism>
<gene>
    <name evidence="1" type="ORF">GCM10025881_02880</name>
</gene>
<dbReference type="InterPro" id="IPR011051">
    <property type="entry name" value="RmlC_Cupin_sf"/>
</dbReference>
<dbReference type="EMBL" id="BSVB01000001">
    <property type="protein sequence ID" value="GMA93464.1"/>
    <property type="molecule type" value="Genomic_DNA"/>
</dbReference>
<reference evidence="2" key="1">
    <citation type="journal article" date="2019" name="Int. J. Syst. Evol. Microbiol.">
        <title>The Global Catalogue of Microorganisms (GCM) 10K type strain sequencing project: providing services to taxonomists for standard genome sequencing and annotation.</title>
        <authorList>
            <consortium name="The Broad Institute Genomics Platform"/>
            <consortium name="The Broad Institute Genome Sequencing Center for Infectious Disease"/>
            <person name="Wu L."/>
            <person name="Ma J."/>
        </authorList>
    </citation>
    <scope>NUCLEOTIDE SEQUENCE [LARGE SCALE GENOMIC DNA]</scope>
    <source>
        <strain evidence="2">NBRC 108894</strain>
    </source>
</reference>
<dbReference type="RefSeq" id="WP_284252283.1">
    <property type="nucleotide sequence ID" value="NZ_BAAAQO010000006.1"/>
</dbReference>
<name>A0ABQ6JZM3_9MICO</name>
<dbReference type="InterPro" id="IPR014710">
    <property type="entry name" value="RmlC-like_jellyroll"/>
</dbReference>
<evidence type="ECO:0000313" key="2">
    <source>
        <dbReference type="Proteomes" id="UP001157034"/>
    </source>
</evidence>
<keyword evidence="2" id="KW-1185">Reference proteome</keyword>
<comment type="caution">
    <text evidence="1">The sequence shown here is derived from an EMBL/GenBank/DDBJ whole genome shotgun (WGS) entry which is preliminary data.</text>
</comment>
<sequence length="107" mass="11638">MNGEARATVQVDDGGIRVTRYELGPGDRVAWHRHEHDYLVVPITDGTFEVVTADGRSAQRATAGEPYRRGAGAEHELVNGEQPYTFIEIEFVSSASTASAPTHPRSS</sequence>
<dbReference type="Gene3D" id="2.60.120.10">
    <property type="entry name" value="Jelly Rolls"/>
    <property type="match status" value="1"/>
</dbReference>
<dbReference type="Proteomes" id="UP001157034">
    <property type="component" value="Unassembled WGS sequence"/>
</dbReference>
<dbReference type="SUPFAM" id="SSF51182">
    <property type="entry name" value="RmlC-like cupins"/>
    <property type="match status" value="1"/>
</dbReference>
<protein>
    <submittedName>
        <fullName evidence="1">Cupin</fullName>
    </submittedName>
</protein>